<dbReference type="EMBL" id="SHST01000015">
    <property type="protein sequence ID" value="TCF40383.1"/>
    <property type="molecule type" value="Genomic_DNA"/>
</dbReference>
<accession>A0A4R0USV5</accession>
<proteinExistence type="predicted"/>
<comment type="caution">
    <text evidence="1">The sequence shown here is derived from an EMBL/GenBank/DDBJ whole genome shotgun (WGS) entry which is preliminary data.</text>
</comment>
<protein>
    <submittedName>
        <fullName evidence="1">Uncharacterized protein</fullName>
    </submittedName>
</protein>
<reference evidence="1 2" key="1">
    <citation type="journal article" date="2018" name="Sci. Rep.">
        <title>Genomic diversity and distribution of Bifidobacterium longum subsp. longum across the human lifespan.</title>
        <authorList>
            <person name="Odamaki T."/>
            <person name="Bottacini F."/>
            <person name="Kato K."/>
            <person name="Mitsuyama E."/>
            <person name="Yoshida K."/>
            <person name="Horigome A."/>
            <person name="Xiao J.Z."/>
            <person name="van Sinderen D."/>
        </authorList>
    </citation>
    <scope>NUCLEOTIDE SEQUENCE [LARGE SCALE GENOMIC DNA]</scope>
    <source>
        <strain evidence="1 2">MCC10100</strain>
    </source>
</reference>
<name>A0A4R0USV5_BIFLL</name>
<sequence>MGLLSVSSTISCSSRAMEGATGVRLGGWRRIMPFLFSRLTVDACRPGIMAMRRTLAPLPISIRMTYRSSSDRCEYTWPKAQHPSVWLSGQSPI</sequence>
<dbReference type="AlphaFoldDB" id="A0A4R0USV5"/>
<evidence type="ECO:0000313" key="1">
    <source>
        <dbReference type="EMBL" id="TCF40383.1"/>
    </source>
</evidence>
<gene>
    <name evidence="1" type="ORF">MCC10100_0418</name>
</gene>
<organism evidence="1 2">
    <name type="scientific">Bifidobacterium longum subsp. longum</name>
    <dbReference type="NCBI Taxonomy" id="1679"/>
    <lineage>
        <taxon>Bacteria</taxon>
        <taxon>Bacillati</taxon>
        <taxon>Actinomycetota</taxon>
        <taxon>Actinomycetes</taxon>
        <taxon>Bifidobacteriales</taxon>
        <taxon>Bifidobacteriaceae</taxon>
        <taxon>Bifidobacterium</taxon>
    </lineage>
</organism>
<dbReference type="Proteomes" id="UP000294241">
    <property type="component" value="Unassembled WGS sequence"/>
</dbReference>
<evidence type="ECO:0000313" key="2">
    <source>
        <dbReference type="Proteomes" id="UP000294241"/>
    </source>
</evidence>